<dbReference type="Proteomes" id="UP001164748">
    <property type="component" value="Plasmid unnamed"/>
</dbReference>
<dbReference type="InterPro" id="IPR010775">
    <property type="entry name" value="DUF1365"/>
</dbReference>
<dbReference type="Pfam" id="PF07103">
    <property type="entry name" value="DUF1365"/>
    <property type="match status" value="1"/>
</dbReference>
<dbReference type="RefSeq" id="WP_269580260.1">
    <property type="nucleotide sequence ID" value="NZ_CP114589.1"/>
</dbReference>
<dbReference type="PANTHER" id="PTHR33973:SF4">
    <property type="entry name" value="OS07G0153300 PROTEIN"/>
    <property type="match status" value="1"/>
</dbReference>
<dbReference type="PANTHER" id="PTHR33973">
    <property type="entry name" value="OS07G0153300 PROTEIN"/>
    <property type="match status" value="1"/>
</dbReference>
<protein>
    <submittedName>
        <fullName evidence="1">DUF1365 domain-containing protein</fullName>
    </submittedName>
</protein>
<reference evidence="1" key="1">
    <citation type="submission" date="2022-09" db="EMBL/GenBank/DDBJ databases">
        <authorList>
            <person name="Li Z.-J."/>
        </authorList>
    </citation>
    <scope>NUCLEOTIDE SEQUENCE</scope>
    <source>
        <strain evidence="1">TGB11</strain>
        <plasmid evidence="1">unnamed</plasmid>
    </source>
</reference>
<name>A0AA47KNR3_9GAMM</name>
<dbReference type="AlphaFoldDB" id="A0AA47KNR3"/>
<accession>A0AA47KNR3</accession>
<proteinExistence type="predicted"/>
<gene>
    <name evidence="1" type="ORF">N8M53_15595</name>
</gene>
<organism evidence="1 2">
    <name type="scientific">Salinivibrio kushneri</name>
    <dbReference type="NCBI Taxonomy" id="1908198"/>
    <lineage>
        <taxon>Bacteria</taxon>
        <taxon>Pseudomonadati</taxon>
        <taxon>Pseudomonadota</taxon>
        <taxon>Gammaproteobacteria</taxon>
        <taxon>Vibrionales</taxon>
        <taxon>Vibrionaceae</taxon>
        <taxon>Salinivibrio</taxon>
    </lineage>
</organism>
<evidence type="ECO:0000313" key="1">
    <source>
        <dbReference type="EMBL" id="WBA10228.1"/>
    </source>
</evidence>
<sequence>MNESVSALNSGLYVGQVRHRRFSPIKHTFNYSVFMPVIDLDELSLLASQVKGFRLGKWGLAAFDHRDYLNGQADTKAACIDKVQELTGERIEGKVYALCQLRYLGVYFSPANFYYLYDQAHNWRYLLAEVSNTPWGERHYYAVPAGQRYEHDKAFHVSPFNPIKQRYHWRLRPLGARVHLHLEAHRQQKEFDATLGLQRRPFTSKTLNKLLIRTPMETVKVVIGIYWQALKLWIKGAPFYPHPSAKKE</sequence>
<keyword evidence="1" id="KW-0614">Plasmid</keyword>
<geneLocation type="plasmid" evidence="1 2">
    <name>unnamed</name>
</geneLocation>
<evidence type="ECO:0000313" key="2">
    <source>
        <dbReference type="Proteomes" id="UP001164748"/>
    </source>
</evidence>
<dbReference type="EMBL" id="CP114589">
    <property type="protein sequence ID" value="WBA10228.1"/>
    <property type="molecule type" value="Genomic_DNA"/>
</dbReference>